<keyword evidence="4" id="KW-0788">Thiol protease</keyword>
<dbReference type="PANTHER" id="PTHR46915">
    <property type="entry name" value="UBIQUITIN-LIKE PROTEASE 4-RELATED"/>
    <property type="match status" value="1"/>
</dbReference>
<dbReference type="Pfam" id="PF02902">
    <property type="entry name" value="Peptidase_C48"/>
    <property type="match status" value="1"/>
</dbReference>
<comment type="similarity">
    <text evidence="1">Belongs to the peptidase C48 family.</text>
</comment>
<dbReference type="InParanoid" id="A0A1D2VB17"/>
<feature type="region of interest" description="Disordered" evidence="5">
    <location>
        <begin position="251"/>
        <end position="277"/>
    </location>
</feature>
<feature type="compositionally biased region" description="Basic and acidic residues" evidence="5">
    <location>
        <begin position="204"/>
        <end position="223"/>
    </location>
</feature>
<dbReference type="GeneID" id="30967537"/>
<keyword evidence="2" id="KW-0645">Protease</keyword>
<dbReference type="STRING" id="1344418.A0A1D2VB17"/>
<dbReference type="GO" id="GO:0016926">
    <property type="term" value="P:protein desumoylation"/>
    <property type="evidence" value="ECO:0007669"/>
    <property type="project" value="UniProtKB-ARBA"/>
</dbReference>
<reference evidence="8" key="1">
    <citation type="submission" date="2016-05" db="EMBL/GenBank/DDBJ databases">
        <title>Comparative genomics of biotechnologically important yeasts.</title>
        <authorList>
            <consortium name="DOE Joint Genome Institute"/>
            <person name="Riley R."/>
            <person name="Haridas S."/>
            <person name="Wolfe K.H."/>
            <person name="Lopes M.R."/>
            <person name="Hittinger C.T."/>
            <person name="Goker M."/>
            <person name="Salamov A."/>
            <person name="Wisecaver J."/>
            <person name="Long T.M."/>
            <person name="Aerts A.L."/>
            <person name="Barry K."/>
            <person name="Choi C."/>
            <person name="Clum A."/>
            <person name="Coughlan A.Y."/>
            <person name="Deshpande S."/>
            <person name="Douglass A.P."/>
            <person name="Hanson S.J."/>
            <person name="Klenk H.-P."/>
            <person name="Labutti K."/>
            <person name="Lapidus A."/>
            <person name="Lindquist E."/>
            <person name="Lipzen A."/>
            <person name="Meier-Kolthoff J.P."/>
            <person name="Ohm R.A."/>
            <person name="Otillar R.P."/>
            <person name="Pangilinan J."/>
            <person name="Peng Y."/>
            <person name="Rokas A."/>
            <person name="Rosa C.A."/>
            <person name="Scheuner C."/>
            <person name="Sibirny A.A."/>
            <person name="Slot J.C."/>
            <person name="Stielow J.B."/>
            <person name="Sun H."/>
            <person name="Kurtzman C.P."/>
            <person name="Blackwell M."/>
            <person name="Grigoriev I.V."/>
            <person name="Jeffries T.W."/>
        </authorList>
    </citation>
    <scope>NUCLEOTIDE SEQUENCE [LARGE SCALE GENOMIC DNA]</scope>
    <source>
        <strain evidence="8">DSM 1968</strain>
    </source>
</reference>
<dbReference type="SUPFAM" id="SSF54001">
    <property type="entry name" value="Cysteine proteinases"/>
    <property type="match status" value="1"/>
</dbReference>
<feature type="region of interest" description="Disordered" evidence="5">
    <location>
        <begin position="141"/>
        <end position="160"/>
    </location>
</feature>
<evidence type="ECO:0000256" key="1">
    <source>
        <dbReference type="ARBA" id="ARBA00005234"/>
    </source>
</evidence>
<evidence type="ECO:0000313" key="8">
    <source>
        <dbReference type="Proteomes" id="UP000095038"/>
    </source>
</evidence>
<dbReference type="PROSITE" id="PS50600">
    <property type="entry name" value="ULP_PROTEASE"/>
    <property type="match status" value="1"/>
</dbReference>
<dbReference type="OrthoDB" id="442460at2759"/>
<dbReference type="RefSeq" id="XP_020045097.1">
    <property type="nucleotide sequence ID" value="XM_020193901.1"/>
</dbReference>
<accession>A0A1D2VB17</accession>
<evidence type="ECO:0000256" key="3">
    <source>
        <dbReference type="ARBA" id="ARBA00022801"/>
    </source>
</evidence>
<evidence type="ECO:0000256" key="4">
    <source>
        <dbReference type="ARBA" id="ARBA00022807"/>
    </source>
</evidence>
<name>A0A1D2VB17_9ASCO</name>
<keyword evidence="8" id="KW-1185">Reference proteome</keyword>
<feature type="region of interest" description="Disordered" evidence="5">
    <location>
        <begin position="204"/>
        <end position="225"/>
    </location>
</feature>
<dbReference type="InterPro" id="IPR003653">
    <property type="entry name" value="Peptidase_C48_C"/>
</dbReference>
<keyword evidence="3" id="KW-0378">Hydrolase</keyword>
<sequence length="381" mass="44068">MPINESLHWYCTLIAQLPRLLKGGEANIYVFDSLKHDHENITEPIKSFLSQYAEFELKKSIDLKKIKMRVGWVPKQNNFNDCGVHVIYNVTKFLENHTRCIKIWNSGKNEISVKKKFFDNKERSLMREKLRYILLELRDNQNNPSAGESPSILNPNQYTDSETDNDVEILDFDQVEKKDLPDNKTKFNVDTDLVDDTLKEEFKQNDDYSDNIENKESQVDDSFHSSGENKIFNNDNSKLFKSLYHGSSISSDVSDVNNDEVDNSSQKNSNQNLDENSEVSEDYVHFLGVKSLPIAKVENENEKIISINELKKIKDFPAFENSSFISAQNHQNNTVEQLNTKLSIHSNTDESYYIDIDLGNEADDVHKKLEIYENKSNEITE</sequence>
<evidence type="ECO:0000313" key="7">
    <source>
        <dbReference type="EMBL" id="ODV58790.1"/>
    </source>
</evidence>
<dbReference type="InterPro" id="IPR038765">
    <property type="entry name" value="Papain-like_cys_pep_sf"/>
</dbReference>
<organism evidence="7 8">
    <name type="scientific">Ascoidea rubescens DSM 1968</name>
    <dbReference type="NCBI Taxonomy" id="1344418"/>
    <lineage>
        <taxon>Eukaryota</taxon>
        <taxon>Fungi</taxon>
        <taxon>Dikarya</taxon>
        <taxon>Ascomycota</taxon>
        <taxon>Saccharomycotina</taxon>
        <taxon>Saccharomycetes</taxon>
        <taxon>Ascoideaceae</taxon>
        <taxon>Ascoidea</taxon>
    </lineage>
</organism>
<feature type="domain" description="Ubiquitin-like protease family profile" evidence="6">
    <location>
        <begin position="1"/>
        <end position="93"/>
    </location>
</feature>
<dbReference type="GO" id="GO:0019783">
    <property type="term" value="F:ubiquitin-like protein peptidase activity"/>
    <property type="evidence" value="ECO:0007669"/>
    <property type="project" value="UniProtKB-ARBA"/>
</dbReference>
<dbReference type="Proteomes" id="UP000095038">
    <property type="component" value="Unassembled WGS sequence"/>
</dbReference>
<dbReference type="AlphaFoldDB" id="A0A1D2VB17"/>
<evidence type="ECO:0000259" key="6">
    <source>
        <dbReference type="PROSITE" id="PS50600"/>
    </source>
</evidence>
<proteinExistence type="inferred from homology"/>
<gene>
    <name evidence="7" type="ORF">ASCRUDRAFT_77536</name>
</gene>
<dbReference type="GO" id="GO:0006508">
    <property type="term" value="P:proteolysis"/>
    <property type="evidence" value="ECO:0007669"/>
    <property type="project" value="UniProtKB-KW"/>
</dbReference>
<evidence type="ECO:0000256" key="2">
    <source>
        <dbReference type="ARBA" id="ARBA00022670"/>
    </source>
</evidence>
<protein>
    <submittedName>
        <fullName evidence="7">Cysteine proteinase</fullName>
    </submittedName>
</protein>
<dbReference type="EMBL" id="KV454489">
    <property type="protein sequence ID" value="ODV58790.1"/>
    <property type="molecule type" value="Genomic_DNA"/>
</dbReference>
<dbReference type="PANTHER" id="PTHR46915:SF6">
    <property type="entry name" value="CYSTEINE PROTEINASES SUPERFAMILY PROTEIN"/>
    <property type="match status" value="1"/>
</dbReference>
<dbReference type="Gene3D" id="3.40.395.10">
    <property type="entry name" value="Adenoviral Proteinase, Chain A"/>
    <property type="match status" value="1"/>
</dbReference>
<dbReference type="GO" id="GO:0008234">
    <property type="term" value="F:cysteine-type peptidase activity"/>
    <property type="evidence" value="ECO:0007669"/>
    <property type="project" value="UniProtKB-KW"/>
</dbReference>
<evidence type="ECO:0000256" key="5">
    <source>
        <dbReference type="SAM" id="MobiDB-lite"/>
    </source>
</evidence>